<evidence type="ECO:0000256" key="2">
    <source>
        <dbReference type="SAM" id="SignalP"/>
    </source>
</evidence>
<evidence type="ECO:0000313" key="3">
    <source>
        <dbReference type="EMBL" id="KAJ3832151.1"/>
    </source>
</evidence>
<gene>
    <name evidence="3" type="ORF">F5878DRAFT_647019</name>
</gene>
<dbReference type="EMBL" id="MU807060">
    <property type="protein sequence ID" value="KAJ3832151.1"/>
    <property type="molecule type" value="Genomic_DNA"/>
</dbReference>
<dbReference type="AlphaFoldDB" id="A0AA38NWX7"/>
<dbReference type="Proteomes" id="UP001163846">
    <property type="component" value="Unassembled WGS sequence"/>
</dbReference>
<feature type="compositionally biased region" description="Basic and acidic residues" evidence="1">
    <location>
        <begin position="199"/>
        <end position="211"/>
    </location>
</feature>
<organism evidence="3 4">
    <name type="scientific">Lentinula raphanica</name>
    <dbReference type="NCBI Taxonomy" id="153919"/>
    <lineage>
        <taxon>Eukaryota</taxon>
        <taxon>Fungi</taxon>
        <taxon>Dikarya</taxon>
        <taxon>Basidiomycota</taxon>
        <taxon>Agaricomycotina</taxon>
        <taxon>Agaricomycetes</taxon>
        <taxon>Agaricomycetidae</taxon>
        <taxon>Agaricales</taxon>
        <taxon>Marasmiineae</taxon>
        <taxon>Omphalotaceae</taxon>
        <taxon>Lentinula</taxon>
    </lineage>
</organism>
<feature type="signal peptide" evidence="2">
    <location>
        <begin position="1"/>
        <end position="21"/>
    </location>
</feature>
<accession>A0AA38NWX7</accession>
<keyword evidence="2" id="KW-0732">Signal</keyword>
<feature type="chain" id="PRO_5041234541" evidence="2">
    <location>
        <begin position="22"/>
        <end position="229"/>
    </location>
</feature>
<keyword evidence="4" id="KW-1185">Reference proteome</keyword>
<reference evidence="3" key="1">
    <citation type="submission" date="2022-08" db="EMBL/GenBank/DDBJ databases">
        <authorList>
            <consortium name="DOE Joint Genome Institute"/>
            <person name="Min B."/>
            <person name="Riley R."/>
            <person name="Sierra-Patev S."/>
            <person name="Naranjo-Ortiz M."/>
            <person name="Looney B."/>
            <person name="Konkel Z."/>
            <person name="Slot J.C."/>
            <person name="Sakamoto Y."/>
            <person name="Steenwyk J.L."/>
            <person name="Rokas A."/>
            <person name="Carro J."/>
            <person name="Camarero S."/>
            <person name="Ferreira P."/>
            <person name="Molpeceres G."/>
            <person name="Ruiz-Duenas F.J."/>
            <person name="Serrano A."/>
            <person name="Henrissat B."/>
            <person name="Drula E."/>
            <person name="Hughes K.W."/>
            <person name="Mata J.L."/>
            <person name="Ishikawa N.K."/>
            <person name="Vargas-Isla R."/>
            <person name="Ushijima S."/>
            <person name="Smith C.A."/>
            <person name="Ahrendt S."/>
            <person name="Andreopoulos W."/>
            <person name="He G."/>
            <person name="Labutti K."/>
            <person name="Lipzen A."/>
            <person name="Ng V."/>
            <person name="Sandor L."/>
            <person name="Barry K."/>
            <person name="Martinez A.T."/>
            <person name="Xiao Y."/>
            <person name="Gibbons J.G."/>
            <person name="Terashima K."/>
            <person name="Hibbett D.S."/>
            <person name="Grigoriev I.V."/>
        </authorList>
    </citation>
    <scope>NUCLEOTIDE SEQUENCE</scope>
    <source>
        <strain evidence="3">TFB9207</strain>
    </source>
</reference>
<feature type="region of interest" description="Disordered" evidence="1">
    <location>
        <begin position="67"/>
        <end position="89"/>
    </location>
</feature>
<evidence type="ECO:0000313" key="4">
    <source>
        <dbReference type="Proteomes" id="UP001163846"/>
    </source>
</evidence>
<feature type="region of interest" description="Disordered" evidence="1">
    <location>
        <begin position="179"/>
        <end position="211"/>
    </location>
</feature>
<feature type="compositionally biased region" description="Basic and acidic residues" evidence="1">
    <location>
        <begin position="179"/>
        <end position="192"/>
    </location>
</feature>
<sequence length="229" mass="25622">MTRLALPTVILIIGAASSALAAPVSSPLPSTRALQNCVPPEHTQAGSQACVATSVIRLREFRTTELAISESSDQTNDPGHDLSVYDEPHVSSRDGRVTLAKRAGALYTLTEGEQQAVVRSRSQRPGYYKGHLQRARPWAHNDALGMRFTDNQYLDAQDWEVVENYRQIQARLEEELARARRKANPKDAHQGEEDTGGQTHHEEEKLKEAKLTSDRILDKLGRWDFLDQE</sequence>
<evidence type="ECO:0000256" key="1">
    <source>
        <dbReference type="SAM" id="MobiDB-lite"/>
    </source>
</evidence>
<proteinExistence type="predicted"/>
<protein>
    <submittedName>
        <fullName evidence="3">Uncharacterized protein</fullName>
    </submittedName>
</protein>
<name>A0AA38NWX7_9AGAR</name>
<comment type="caution">
    <text evidence="3">The sequence shown here is derived from an EMBL/GenBank/DDBJ whole genome shotgun (WGS) entry which is preliminary data.</text>
</comment>